<dbReference type="GO" id="GO:0046872">
    <property type="term" value="F:metal ion binding"/>
    <property type="evidence" value="ECO:0007669"/>
    <property type="project" value="UniProtKB-KW"/>
</dbReference>
<evidence type="ECO:0000256" key="8">
    <source>
        <dbReference type="PIRSR" id="PIRSR624869-3"/>
    </source>
</evidence>
<evidence type="ECO:0000256" key="2">
    <source>
        <dbReference type="ARBA" id="ARBA00006557"/>
    </source>
</evidence>
<feature type="binding site" evidence="7">
    <location>
        <position position="170"/>
    </location>
    <ligand>
        <name>ATP</name>
        <dbReference type="ChEBI" id="CHEBI:30616"/>
    </ligand>
</feature>
<dbReference type="GO" id="GO:0016773">
    <property type="term" value="F:phosphotransferase activity, alcohol group as acceptor"/>
    <property type="evidence" value="ECO:0007669"/>
    <property type="project" value="TreeGrafter"/>
</dbReference>
<dbReference type="GO" id="GO:0005794">
    <property type="term" value="C:Golgi apparatus"/>
    <property type="evidence" value="ECO:0007669"/>
    <property type="project" value="UniProtKB-SubCell"/>
</dbReference>
<sequence>MPVKMKLRVRIFLVLTVAFLFVVSFKILEPELKDHGLHRETRDFQDYYDFAEDGRISKDKYGKELDRIQHITSDSIRQNSLVEKHSKSELIADLIQKYKVNLNHEIKGSPWDVAAGWVTSRRIHPEEAPEMGAILNALATRPIMAADVGFKGTQLKMTLVLEGNQKAVFKPKWYDRDYVVVGTPYSGADRHNGEIAAFHLIRLLGLNRAPLVVGRTVNLQKEILPVSSTKLKSTFFQRDNNTCFYGQCLYCKSEEDGVCADGEMLEGAVVLWLPRKWTFYKKHRSPWQRTYKEGKVARWEYDDTYCDTVRAVAPYDSGPRLLDLLDAVVVDYLIGNADRHHYETFANATDSMIIMLDNAKSFGNYYHDEKSILTPIKQCCLLRRTTWDRLQLLKDEVLSNVLRGILEADPLAPILIEPHLKALDRRLEHILQELHLCVEQKSEQKVFV</sequence>
<keyword evidence="5" id="KW-0325">Glycoprotein</keyword>
<accession>A0A1S3H7N1</accession>
<feature type="binding site" evidence="8">
    <location>
        <position position="189"/>
    </location>
    <ligand>
        <name>Mn(2+)</name>
        <dbReference type="ChEBI" id="CHEBI:29035"/>
    </ligand>
</feature>
<feature type="binding site" evidence="7">
    <location>
        <position position="154"/>
    </location>
    <ligand>
        <name>ATP</name>
        <dbReference type="ChEBI" id="CHEBI:30616"/>
    </ligand>
</feature>
<evidence type="ECO:0000256" key="5">
    <source>
        <dbReference type="ARBA" id="ARBA00023180"/>
    </source>
</evidence>
<comment type="subcellular location">
    <subcellularLocation>
        <location evidence="1">Golgi apparatus</location>
    </subcellularLocation>
</comment>
<dbReference type="Proteomes" id="UP000085678">
    <property type="component" value="Unplaced"/>
</dbReference>
<keyword evidence="8" id="KW-0479">Metal-binding</keyword>
<evidence type="ECO:0000313" key="11">
    <source>
        <dbReference type="RefSeq" id="XP_013381496.1"/>
    </source>
</evidence>
<keyword evidence="7" id="KW-0547">Nucleotide-binding</keyword>
<proteinExistence type="inferred from homology"/>
<feature type="binding site" evidence="7">
    <location>
        <position position="343"/>
    </location>
    <ligand>
        <name>ATP</name>
        <dbReference type="ChEBI" id="CHEBI:30616"/>
    </ligand>
</feature>
<feature type="domain" description="FAM20 C-terminal" evidence="9">
    <location>
        <begin position="235"/>
        <end position="446"/>
    </location>
</feature>
<dbReference type="GO" id="GO:0005524">
    <property type="term" value="F:ATP binding"/>
    <property type="evidence" value="ECO:0007669"/>
    <property type="project" value="UniProtKB-KW"/>
</dbReference>
<dbReference type="Pfam" id="PF06702">
    <property type="entry name" value="Fam20C"/>
    <property type="match status" value="1"/>
</dbReference>
<dbReference type="GeneID" id="106152453"/>
<protein>
    <submittedName>
        <fullName evidence="11 12">Glycosaminoglycan xylosylkinase isoform X2</fullName>
    </submittedName>
</protein>
<comment type="cofactor">
    <cofactor evidence="8">
        <name>Mn(2+)</name>
        <dbReference type="ChEBI" id="CHEBI:29035"/>
    </cofactor>
</comment>
<keyword evidence="8" id="KW-0464">Manganese</keyword>
<keyword evidence="3" id="KW-0333">Golgi apparatus</keyword>
<gene>
    <name evidence="11 12" type="primary">LOC106152453</name>
</gene>
<evidence type="ECO:0000256" key="4">
    <source>
        <dbReference type="ARBA" id="ARBA00023157"/>
    </source>
</evidence>
<evidence type="ECO:0000313" key="12">
    <source>
        <dbReference type="RefSeq" id="XP_013381499.1"/>
    </source>
</evidence>
<name>A0A1S3H7N1_LINAN</name>
<dbReference type="RefSeq" id="XP_013381499.1">
    <property type="nucleotide sequence ID" value="XM_013526045.1"/>
</dbReference>
<evidence type="ECO:0000256" key="3">
    <source>
        <dbReference type="ARBA" id="ARBA00023034"/>
    </source>
</evidence>
<evidence type="ECO:0000259" key="9">
    <source>
        <dbReference type="Pfam" id="PF06702"/>
    </source>
</evidence>
<feature type="active site" evidence="6">
    <location>
        <position position="338"/>
    </location>
</feature>
<comment type="similarity">
    <text evidence="2">Belongs to the FAM20 family.</text>
</comment>
<evidence type="ECO:0000256" key="6">
    <source>
        <dbReference type="PIRSR" id="PIRSR624869-1"/>
    </source>
</evidence>
<dbReference type="PANTHER" id="PTHR12450">
    <property type="entry name" value="DENTIN MATRIX PROTEIN 4 PROTEIN FAM20"/>
    <property type="match status" value="1"/>
</dbReference>
<dbReference type="InterPro" id="IPR024869">
    <property type="entry name" value="FAM20"/>
</dbReference>
<keyword evidence="7" id="KW-0067">ATP-binding</keyword>
<evidence type="ECO:0000256" key="7">
    <source>
        <dbReference type="PIRSR" id="PIRSR624869-2"/>
    </source>
</evidence>
<dbReference type="InterPro" id="IPR009581">
    <property type="entry name" value="FAM20_C"/>
</dbReference>
<reference evidence="11 12" key="1">
    <citation type="submission" date="2025-04" db="UniProtKB">
        <authorList>
            <consortium name="RefSeq"/>
        </authorList>
    </citation>
    <scope>IDENTIFICATION</scope>
    <source>
        <tissue evidence="11 12">Gonads</tissue>
    </source>
</reference>
<dbReference type="OrthoDB" id="8583677at2759"/>
<dbReference type="PANTHER" id="PTHR12450:SF14">
    <property type="entry name" value="GLYCOSAMINOGLYCAN XYLOSYLKINASE"/>
    <property type="match status" value="1"/>
</dbReference>
<feature type="binding site" evidence="8">
    <location>
        <position position="357"/>
    </location>
    <ligand>
        <name>Mn(2+)</name>
        <dbReference type="ChEBI" id="CHEBI:29035"/>
    </ligand>
</feature>
<dbReference type="RefSeq" id="XP_013381496.1">
    <property type="nucleotide sequence ID" value="XM_013526042.2"/>
</dbReference>
<keyword evidence="10" id="KW-1185">Reference proteome</keyword>
<evidence type="ECO:0000313" key="10">
    <source>
        <dbReference type="Proteomes" id="UP000085678"/>
    </source>
</evidence>
<organism evidence="10 11">
    <name type="scientific">Lingula anatina</name>
    <name type="common">Brachiopod</name>
    <name type="synonym">Lingula unguis</name>
    <dbReference type="NCBI Taxonomy" id="7574"/>
    <lineage>
        <taxon>Eukaryota</taxon>
        <taxon>Metazoa</taxon>
        <taxon>Spiralia</taxon>
        <taxon>Lophotrochozoa</taxon>
        <taxon>Brachiopoda</taxon>
        <taxon>Linguliformea</taxon>
        <taxon>Lingulata</taxon>
        <taxon>Lingulida</taxon>
        <taxon>Linguloidea</taxon>
        <taxon>Lingulidae</taxon>
        <taxon>Lingula</taxon>
    </lineage>
</organism>
<evidence type="ECO:0000256" key="1">
    <source>
        <dbReference type="ARBA" id="ARBA00004555"/>
    </source>
</evidence>
<dbReference type="AlphaFoldDB" id="A0A1S3H7N1"/>
<feature type="binding site" evidence="7">
    <location>
        <position position="357"/>
    </location>
    <ligand>
        <name>ATP</name>
        <dbReference type="ChEBI" id="CHEBI:30616"/>
    </ligand>
</feature>
<keyword evidence="4" id="KW-1015">Disulfide bond</keyword>